<dbReference type="EMBL" id="SKBQ01000025">
    <property type="protein sequence ID" value="TPX14822.1"/>
    <property type="molecule type" value="Genomic_DNA"/>
</dbReference>
<comment type="catalytic activity">
    <reaction evidence="11">
        <text>L-seryl-[protein] + ATP = O-phospho-L-seryl-[protein] + ADP + H(+)</text>
        <dbReference type="Rhea" id="RHEA:17989"/>
        <dbReference type="Rhea" id="RHEA-COMP:9863"/>
        <dbReference type="Rhea" id="RHEA-COMP:11604"/>
        <dbReference type="ChEBI" id="CHEBI:15378"/>
        <dbReference type="ChEBI" id="CHEBI:29999"/>
        <dbReference type="ChEBI" id="CHEBI:30616"/>
        <dbReference type="ChEBI" id="CHEBI:83421"/>
        <dbReference type="ChEBI" id="CHEBI:456216"/>
        <dbReference type="EC" id="2.7.11.1"/>
    </reaction>
</comment>
<accession>A0A507AXZ1</accession>
<evidence type="ECO:0000256" key="10">
    <source>
        <dbReference type="ARBA" id="ARBA00047899"/>
    </source>
</evidence>
<dbReference type="InterPro" id="IPR008266">
    <property type="entry name" value="Tyr_kinase_AS"/>
</dbReference>
<evidence type="ECO:0000313" key="15">
    <source>
        <dbReference type="Proteomes" id="UP000319257"/>
    </source>
</evidence>
<organism evidence="14 15">
    <name type="scientific">Thyridium curvatum</name>
    <dbReference type="NCBI Taxonomy" id="1093900"/>
    <lineage>
        <taxon>Eukaryota</taxon>
        <taxon>Fungi</taxon>
        <taxon>Dikarya</taxon>
        <taxon>Ascomycota</taxon>
        <taxon>Pezizomycotina</taxon>
        <taxon>Sordariomycetes</taxon>
        <taxon>Sordariomycetidae</taxon>
        <taxon>Thyridiales</taxon>
        <taxon>Thyridiaceae</taxon>
        <taxon>Thyridium</taxon>
    </lineage>
</organism>
<evidence type="ECO:0000256" key="5">
    <source>
        <dbReference type="ARBA" id="ARBA00019973"/>
    </source>
</evidence>
<dbReference type="Proteomes" id="UP000319257">
    <property type="component" value="Unassembled WGS sequence"/>
</dbReference>
<comment type="subunit">
    <text evidence="2">Component of the EKC/KEOPS complex composed of at least BUD32, CGI121, GON7, KAE1 and PCC1; the whole complex dimerizes.</text>
</comment>
<dbReference type="CDD" id="cd00180">
    <property type="entry name" value="PKc"/>
    <property type="match status" value="1"/>
</dbReference>
<evidence type="ECO:0000256" key="4">
    <source>
        <dbReference type="ARBA" id="ARBA00013948"/>
    </source>
</evidence>
<evidence type="ECO:0000256" key="11">
    <source>
        <dbReference type="ARBA" id="ARBA00048679"/>
    </source>
</evidence>
<comment type="catalytic activity">
    <reaction evidence="10">
        <text>L-threonyl-[protein] + ATP = O-phospho-L-threonyl-[protein] + ADP + H(+)</text>
        <dbReference type="Rhea" id="RHEA:46608"/>
        <dbReference type="Rhea" id="RHEA-COMP:11060"/>
        <dbReference type="Rhea" id="RHEA-COMP:11605"/>
        <dbReference type="ChEBI" id="CHEBI:15378"/>
        <dbReference type="ChEBI" id="CHEBI:30013"/>
        <dbReference type="ChEBI" id="CHEBI:30616"/>
        <dbReference type="ChEBI" id="CHEBI:61977"/>
        <dbReference type="ChEBI" id="CHEBI:456216"/>
        <dbReference type="EC" id="2.7.11.1"/>
    </reaction>
</comment>
<dbReference type="GO" id="GO:0004674">
    <property type="term" value="F:protein serine/threonine kinase activity"/>
    <property type="evidence" value="ECO:0007669"/>
    <property type="project" value="UniProtKB-EC"/>
</dbReference>
<dbReference type="InterPro" id="IPR011009">
    <property type="entry name" value="Kinase-like_dom_sf"/>
</dbReference>
<dbReference type="Pfam" id="PF00069">
    <property type="entry name" value="Pkinase"/>
    <property type="match status" value="1"/>
</dbReference>
<reference evidence="14 15" key="1">
    <citation type="submission" date="2019-06" db="EMBL/GenBank/DDBJ databases">
        <title>Draft genome sequence of the filamentous fungus Phialemoniopsis curvata isolated from diesel fuel.</title>
        <authorList>
            <person name="Varaljay V.A."/>
            <person name="Lyon W.J."/>
            <person name="Crouch A.L."/>
            <person name="Drake C.E."/>
            <person name="Hollomon J.M."/>
            <person name="Nadeau L.J."/>
            <person name="Nunn H.S."/>
            <person name="Stevenson B.S."/>
            <person name="Bojanowski C.L."/>
            <person name="Crookes-Goodson W.J."/>
        </authorList>
    </citation>
    <scope>NUCLEOTIDE SEQUENCE [LARGE SCALE GENOMIC DNA]</scope>
    <source>
        <strain evidence="14 15">D216</strain>
    </source>
</reference>
<dbReference type="OrthoDB" id="1668230at2759"/>
<protein>
    <recommendedName>
        <fullName evidence="5">EKC/KEOPS complex subunit BUD32</fullName>
        <ecNumber evidence="3">2.7.11.1</ecNumber>
    </recommendedName>
    <alternativeName>
        <fullName evidence="8 9">Atypical Serine/threonine protein kinase BUD32</fullName>
    </alternativeName>
    <alternativeName>
        <fullName evidence="4">EKC/KEOPS complex subunit bud32</fullName>
    </alternativeName>
</protein>
<evidence type="ECO:0000256" key="9">
    <source>
        <dbReference type="ARBA" id="ARBA00033194"/>
    </source>
</evidence>
<dbReference type="InParanoid" id="A0A507AXZ1"/>
<evidence type="ECO:0000256" key="8">
    <source>
        <dbReference type="ARBA" id="ARBA00030980"/>
    </source>
</evidence>
<dbReference type="GO" id="GO:0005886">
    <property type="term" value="C:plasma membrane"/>
    <property type="evidence" value="ECO:0007669"/>
    <property type="project" value="TreeGrafter"/>
</dbReference>
<keyword evidence="15" id="KW-1185">Reference proteome</keyword>
<evidence type="ECO:0000256" key="2">
    <source>
        <dbReference type="ARBA" id="ARBA00011534"/>
    </source>
</evidence>
<dbReference type="STRING" id="1093900.A0A507AXZ1"/>
<evidence type="ECO:0000256" key="6">
    <source>
        <dbReference type="ARBA" id="ARBA00022741"/>
    </source>
</evidence>
<evidence type="ECO:0000256" key="7">
    <source>
        <dbReference type="ARBA" id="ARBA00022840"/>
    </source>
</evidence>
<evidence type="ECO:0000259" key="13">
    <source>
        <dbReference type="PROSITE" id="PS50011"/>
    </source>
</evidence>
<dbReference type="GO" id="GO:0005524">
    <property type="term" value="F:ATP binding"/>
    <property type="evidence" value="ECO:0007669"/>
    <property type="project" value="UniProtKB-KW"/>
</dbReference>
<evidence type="ECO:0000313" key="14">
    <source>
        <dbReference type="EMBL" id="TPX14822.1"/>
    </source>
</evidence>
<dbReference type="PANTHER" id="PTHR27001">
    <property type="entry name" value="OS01G0253100 PROTEIN"/>
    <property type="match status" value="1"/>
</dbReference>
<feature type="region of interest" description="Disordered" evidence="12">
    <location>
        <begin position="1"/>
        <end position="20"/>
    </location>
</feature>
<keyword evidence="7" id="KW-0067">ATP-binding</keyword>
<evidence type="ECO:0000256" key="12">
    <source>
        <dbReference type="SAM" id="MobiDB-lite"/>
    </source>
</evidence>
<dbReference type="InterPro" id="IPR000719">
    <property type="entry name" value="Prot_kinase_dom"/>
</dbReference>
<comment type="function">
    <text evidence="1">Component of the EKC/KEOPS complex that is required for the formation of a threonylcarbamoyl group on adenosine at position 37 (t(6)A37) in tRNAs that read codons beginning with adenine. The complex is probably involved in the transfer of the threonylcarbamoyl moiety of threonylcarbamoyl-AMP (TC-AMP) to the N6 group of A37. BUD32 has ATPase activity in the context of the EKC/KEOPS complex and likely plays a supporting role to the catalytic subunit KAE1. The EKC/KEOPS complex also promotes both telomere uncapping and telomere elongation. The complex is required for efficient recruitment of transcriptional coactivators.</text>
</comment>
<dbReference type="SUPFAM" id="SSF56112">
    <property type="entry name" value="Protein kinase-like (PK-like)"/>
    <property type="match status" value="1"/>
</dbReference>
<proteinExistence type="predicted"/>
<gene>
    <name evidence="14" type="ORF">E0L32_004931</name>
</gene>
<dbReference type="PANTHER" id="PTHR27001:SF585">
    <property type="entry name" value="OS02G0648100 PROTEIN"/>
    <property type="match status" value="1"/>
</dbReference>
<dbReference type="GeneID" id="41972378"/>
<dbReference type="AlphaFoldDB" id="A0A507AXZ1"/>
<sequence length="209" mass="23390">MNMAAGSAGPVGRSDDGIPWPYPPDLQPRLDLCISFGSTGIIERLPCGDKIKKSPHPMACSWDKILMRKQLQREFEVYQRLPSHPRLIRMFGFSEPDDDGERGLILEYMPNGSLKAALESDTDIPVERRVQWCVEAAEAVVHLHSYGIIHADIRPENMVLDARLGVRIIDFSGASIDGKEALSLESTRFFLIRNVRDKANAMSQQISSL</sequence>
<dbReference type="PROSITE" id="PS00109">
    <property type="entry name" value="PROTEIN_KINASE_TYR"/>
    <property type="match status" value="1"/>
</dbReference>
<dbReference type="RefSeq" id="XP_030996533.1">
    <property type="nucleotide sequence ID" value="XM_031139396.1"/>
</dbReference>
<dbReference type="EC" id="2.7.11.1" evidence="3"/>
<comment type="caution">
    <text evidence="14">The sequence shown here is derived from an EMBL/GenBank/DDBJ whole genome shotgun (WGS) entry which is preliminary data.</text>
</comment>
<dbReference type="Gene3D" id="1.10.510.10">
    <property type="entry name" value="Transferase(Phosphotransferase) domain 1"/>
    <property type="match status" value="1"/>
</dbReference>
<dbReference type="PROSITE" id="PS50011">
    <property type="entry name" value="PROTEIN_KINASE_DOM"/>
    <property type="match status" value="1"/>
</dbReference>
<name>A0A507AXZ1_9PEZI</name>
<keyword evidence="6" id="KW-0547">Nucleotide-binding</keyword>
<evidence type="ECO:0000256" key="1">
    <source>
        <dbReference type="ARBA" id="ARBA00003747"/>
    </source>
</evidence>
<evidence type="ECO:0000256" key="3">
    <source>
        <dbReference type="ARBA" id="ARBA00012513"/>
    </source>
</evidence>
<feature type="domain" description="Protein kinase" evidence="13">
    <location>
        <begin position="1"/>
        <end position="209"/>
    </location>
</feature>